<reference evidence="1" key="1">
    <citation type="journal article" date="2015" name="Nature">
        <title>Complex archaea that bridge the gap between prokaryotes and eukaryotes.</title>
        <authorList>
            <person name="Spang A."/>
            <person name="Saw J.H."/>
            <person name="Jorgensen S.L."/>
            <person name="Zaremba-Niedzwiedzka K."/>
            <person name="Martijn J."/>
            <person name="Lind A.E."/>
            <person name="van Eijk R."/>
            <person name="Schleper C."/>
            <person name="Guy L."/>
            <person name="Ettema T.J."/>
        </authorList>
    </citation>
    <scope>NUCLEOTIDE SEQUENCE</scope>
</reference>
<dbReference type="AlphaFoldDB" id="A0A0F9UAI2"/>
<protein>
    <submittedName>
        <fullName evidence="1">Uncharacterized protein</fullName>
    </submittedName>
</protein>
<name>A0A0F9UAI2_9ZZZZ</name>
<organism evidence="1">
    <name type="scientific">marine sediment metagenome</name>
    <dbReference type="NCBI Taxonomy" id="412755"/>
    <lineage>
        <taxon>unclassified sequences</taxon>
        <taxon>metagenomes</taxon>
        <taxon>ecological metagenomes</taxon>
    </lineage>
</organism>
<comment type="caution">
    <text evidence="1">The sequence shown here is derived from an EMBL/GenBank/DDBJ whole genome shotgun (WGS) entry which is preliminary data.</text>
</comment>
<accession>A0A0F9UAI2</accession>
<gene>
    <name evidence="1" type="ORF">LCGC14_0630600</name>
</gene>
<sequence>MALSTITVRYNTNTTLPSPNAGDLPIVVADIAIDPADGNTYPVGGEPLDFGIAGLNLFREVHACIPTLLEQPTPGVGGTTSLSVLWERDTAPAGINSGHLRFYQAPGVLAPLIELVGGTLYSTLFSDLAFLTVLVVGRPFTDAS</sequence>
<evidence type="ECO:0000313" key="1">
    <source>
        <dbReference type="EMBL" id="KKN50633.1"/>
    </source>
</evidence>
<dbReference type="EMBL" id="LAZR01001102">
    <property type="protein sequence ID" value="KKN50633.1"/>
    <property type="molecule type" value="Genomic_DNA"/>
</dbReference>
<proteinExistence type="predicted"/>